<evidence type="ECO:0000313" key="2">
    <source>
        <dbReference type="Proteomes" id="UP001190926"/>
    </source>
</evidence>
<dbReference type="AlphaFoldDB" id="A0AAD4INP2"/>
<reference evidence="1 2" key="1">
    <citation type="journal article" date="2021" name="Nat. Commun.">
        <title>Incipient diploidization of the medicinal plant Perilla within 10,000 years.</title>
        <authorList>
            <person name="Zhang Y."/>
            <person name="Shen Q."/>
            <person name="Leng L."/>
            <person name="Zhang D."/>
            <person name="Chen S."/>
            <person name="Shi Y."/>
            <person name="Ning Z."/>
            <person name="Chen S."/>
        </authorList>
    </citation>
    <scope>NUCLEOTIDE SEQUENCE [LARGE SCALE GENOMIC DNA]</scope>
    <source>
        <strain evidence="2">cv. PC099</strain>
    </source>
</reference>
<proteinExistence type="predicted"/>
<gene>
    <name evidence="1" type="ORF">C2S53_007055</name>
</gene>
<accession>A0AAD4INP2</accession>
<organism evidence="1 2">
    <name type="scientific">Perilla frutescens var. hirtella</name>
    <name type="common">Perilla citriodora</name>
    <name type="synonym">Perilla setoyensis</name>
    <dbReference type="NCBI Taxonomy" id="608512"/>
    <lineage>
        <taxon>Eukaryota</taxon>
        <taxon>Viridiplantae</taxon>
        <taxon>Streptophyta</taxon>
        <taxon>Embryophyta</taxon>
        <taxon>Tracheophyta</taxon>
        <taxon>Spermatophyta</taxon>
        <taxon>Magnoliopsida</taxon>
        <taxon>eudicotyledons</taxon>
        <taxon>Gunneridae</taxon>
        <taxon>Pentapetalae</taxon>
        <taxon>asterids</taxon>
        <taxon>lamiids</taxon>
        <taxon>Lamiales</taxon>
        <taxon>Lamiaceae</taxon>
        <taxon>Nepetoideae</taxon>
        <taxon>Elsholtzieae</taxon>
        <taxon>Perilla</taxon>
    </lineage>
</organism>
<protein>
    <submittedName>
        <fullName evidence="1">Uncharacterized protein</fullName>
    </submittedName>
</protein>
<keyword evidence="2" id="KW-1185">Reference proteome</keyword>
<dbReference type="EMBL" id="SDAM02029574">
    <property type="protein sequence ID" value="KAH6755929.1"/>
    <property type="molecule type" value="Genomic_DNA"/>
</dbReference>
<evidence type="ECO:0000313" key="1">
    <source>
        <dbReference type="EMBL" id="KAH6755929.1"/>
    </source>
</evidence>
<sequence>MGRSVCMSCILQIIVAVMAMIIISNAGKCDAARHLQQSAPPGVPVVFPFPTIPGFPRVIFPPQPSVPVFPFPTIVFPTPPPPPAAH</sequence>
<comment type="caution">
    <text evidence="1">The sequence shown here is derived from an EMBL/GenBank/DDBJ whole genome shotgun (WGS) entry which is preliminary data.</text>
</comment>
<name>A0AAD4INP2_PERFH</name>
<dbReference type="Proteomes" id="UP001190926">
    <property type="component" value="Unassembled WGS sequence"/>
</dbReference>